<dbReference type="RefSeq" id="WP_108535003.1">
    <property type="nucleotide sequence ID" value="NZ_PYHP01000099.1"/>
</dbReference>
<dbReference type="Proteomes" id="UP000244184">
    <property type="component" value="Unassembled WGS sequence"/>
</dbReference>
<feature type="domain" description="GmrSD restriction endonucleases N-terminal" evidence="1">
    <location>
        <begin position="23"/>
        <end position="164"/>
    </location>
</feature>
<dbReference type="Pfam" id="PF03235">
    <property type="entry name" value="GmrSD_N"/>
    <property type="match status" value="1"/>
</dbReference>
<evidence type="ECO:0000313" key="3">
    <source>
        <dbReference type="Proteomes" id="UP000244184"/>
    </source>
</evidence>
<accession>A0A2T6FSC1</accession>
<reference evidence="2 3" key="1">
    <citation type="submission" date="2018-03" db="EMBL/GenBank/DDBJ databases">
        <title>Genome sequence of Paenibacillus elgii strain AC13 an antimicrobial compound producing bacteria.</title>
        <authorList>
            <person name="Kurokawa A.S."/>
            <person name="Araujo J.F."/>
            <person name="Costa R.A."/>
            <person name="Ortega D.B."/>
            <person name="Pires A.S."/>
            <person name="Pappas G.J.Jr."/>
            <person name="Franco O.L."/>
            <person name="Barreto C."/>
            <person name="Magalhaes B.S."/>
            <person name="Kruger R.H."/>
        </authorList>
    </citation>
    <scope>NUCLEOTIDE SEQUENCE [LARGE SCALE GENOMIC DNA]</scope>
    <source>
        <strain evidence="2 3">AC13</strain>
    </source>
</reference>
<evidence type="ECO:0000313" key="2">
    <source>
        <dbReference type="EMBL" id="PUA34795.1"/>
    </source>
</evidence>
<organism evidence="2 3">
    <name type="scientific">Paenibacillus elgii</name>
    <dbReference type="NCBI Taxonomy" id="189691"/>
    <lineage>
        <taxon>Bacteria</taxon>
        <taxon>Bacillati</taxon>
        <taxon>Bacillota</taxon>
        <taxon>Bacilli</taxon>
        <taxon>Bacillales</taxon>
        <taxon>Paenibacillaceae</taxon>
        <taxon>Paenibacillus</taxon>
    </lineage>
</organism>
<dbReference type="AlphaFoldDB" id="A0A2T6FSC1"/>
<evidence type="ECO:0000259" key="1">
    <source>
        <dbReference type="Pfam" id="PF03235"/>
    </source>
</evidence>
<gene>
    <name evidence="2" type="ORF">C8Z91_33510</name>
</gene>
<dbReference type="CDD" id="cd16387">
    <property type="entry name" value="ParB_N_Srx"/>
    <property type="match status" value="1"/>
</dbReference>
<dbReference type="PANTHER" id="PTHR39639">
    <property type="entry name" value="CHROMOSOME 16, WHOLE GENOME SHOTGUN SEQUENCE"/>
    <property type="match status" value="1"/>
</dbReference>
<sequence>MKSSNNNHLPFINMDRGQFTYFDLVNRYKRGDIDLQPLYQRGDVWGIEMKRNLLESIMMNFPVPPLIFAEKERGKWEVIDGQQRLRAIIDYVDGKFGVKHASISGLEDAYFTDLEVSMQRKIQEYLFFVFILKKNADPDIKFDLFQRINSNGTALTGYEIAMSKMGEKRMWLRKLSEDEYFLKLTEGYLRPNGYKSEEMILRFLAFYTLGYKLYNGKMNEFINRFVDYIKTNNLQFPSIEETFQKTMHNIFVVFGEKAFCRINNIAKINMALFDILAYSFARCVKHDINNGDMINQQLDVLITEDKLFQTSLKKNTSNKTMVMYRFETWMEFMNSIYDYDSGGYI</sequence>
<protein>
    <recommendedName>
        <fullName evidence="1">GmrSD restriction endonucleases N-terminal domain-containing protein</fullName>
    </recommendedName>
</protein>
<proteinExistence type="predicted"/>
<dbReference type="InterPro" id="IPR004919">
    <property type="entry name" value="GmrSD_N"/>
</dbReference>
<dbReference type="PANTHER" id="PTHR39639:SF1">
    <property type="entry name" value="DUF262 DOMAIN-CONTAINING PROTEIN"/>
    <property type="match status" value="1"/>
</dbReference>
<comment type="caution">
    <text evidence="2">The sequence shown here is derived from an EMBL/GenBank/DDBJ whole genome shotgun (WGS) entry which is preliminary data.</text>
</comment>
<name>A0A2T6FSC1_9BACL</name>
<dbReference type="EMBL" id="PYHP01000099">
    <property type="protein sequence ID" value="PUA34795.1"/>
    <property type="molecule type" value="Genomic_DNA"/>
</dbReference>